<evidence type="ECO:0000256" key="2">
    <source>
        <dbReference type="SAM" id="Phobius"/>
    </source>
</evidence>
<feature type="transmembrane region" description="Helical" evidence="2">
    <location>
        <begin position="18"/>
        <end position="41"/>
    </location>
</feature>
<dbReference type="Proteomes" id="UP000502706">
    <property type="component" value="Chromosome"/>
</dbReference>
<accession>A0A6G8PZE0</accession>
<dbReference type="RefSeq" id="WP_166397253.1">
    <property type="nucleotide sequence ID" value="NZ_CP045121.1"/>
</dbReference>
<sequence length="159" mass="17392">MLDYFASDQGLRLLTRGVILAVVIGLLVVFGFVLPSAWRSLRATENRRNGRREFALHLGRTAVGFTVVILIFGGVAADLLFVNDRETRAAVARLGIFFAIVLIILGAIDVPFTNRRMTAARARQLEAAADELKETAIDTNETAHRIEGEIKKGRGGEDA</sequence>
<keyword evidence="4" id="KW-1185">Reference proteome</keyword>
<protein>
    <submittedName>
        <fullName evidence="3">Uncharacterized protein</fullName>
    </submittedName>
</protein>
<feature type="transmembrane region" description="Helical" evidence="2">
    <location>
        <begin position="62"/>
        <end position="82"/>
    </location>
</feature>
<dbReference type="EMBL" id="CP045121">
    <property type="protein sequence ID" value="QIN79583.1"/>
    <property type="molecule type" value="Genomic_DNA"/>
</dbReference>
<dbReference type="KEGG" id="rmar:GBA65_14840"/>
<reference evidence="3 4" key="1">
    <citation type="submission" date="2019-10" db="EMBL/GenBank/DDBJ databases">
        <title>Rubrobacter sp nov SCSIO 52915 isolated from a deep-sea sediment in the South China Sea.</title>
        <authorList>
            <person name="Chen R.W."/>
        </authorList>
    </citation>
    <scope>NUCLEOTIDE SEQUENCE [LARGE SCALE GENOMIC DNA]</scope>
    <source>
        <strain evidence="3 4">SCSIO 52915</strain>
    </source>
</reference>
<name>A0A6G8PZE0_9ACTN</name>
<dbReference type="AlphaFoldDB" id="A0A6G8PZE0"/>
<evidence type="ECO:0000313" key="3">
    <source>
        <dbReference type="EMBL" id="QIN79583.1"/>
    </source>
</evidence>
<keyword evidence="2" id="KW-0812">Transmembrane</keyword>
<feature type="transmembrane region" description="Helical" evidence="2">
    <location>
        <begin position="94"/>
        <end position="113"/>
    </location>
</feature>
<keyword evidence="2" id="KW-0472">Membrane</keyword>
<keyword evidence="2" id="KW-1133">Transmembrane helix</keyword>
<evidence type="ECO:0000256" key="1">
    <source>
        <dbReference type="SAM" id="Coils"/>
    </source>
</evidence>
<keyword evidence="1" id="KW-0175">Coiled coil</keyword>
<gene>
    <name evidence="3" type="ORF">GBA65_14840</name>
</gene>
<proteinExistence type="predicted"/>
<organism evidence="3 4">
    <name type="scientific">Rubrobacter marinus</name>
    <dbReference type="NCBI Taxonomy" id="2653852"/>
    <lineage>
        <taxon>Bacteria</taxon>
        <taxon>Bacillati</taxon>
        <taxon>Actinomycetota</taxon>
        <taxon>Rubrobacteria</taxon>
        <taxon>Rubrobacterales</taxon>
        <taxon>Rubrobacteraceae</taxon>
        <taxon>Rubrobacter</taxon>
    </lineage>
</organism>
<feature type="coiled-coil region" evidence="1">
    <location>
        <begin position="115"/>
        <end position="142"/>
    </location>
</feature>
<evidence type="ECO:0000313" key="4">
    <source>
        <dbReference type="Proteomes" id="UP000502706"/>
    </source>
</evidence>